<dbReference type="Gene3D" id="1.20.1250.20">
    <property type="entry name" value="MFS general substrate transporter like domains"/>
    <property type="match status" value="2"/>
</dbReference>
<keyword evidence="5 6" id="KW-0472">Membrane</keyword>
<feature type="transmembrane region" description="Helical" evidence="6">
    <location>
        <begin position="283"/>
        <end position="303"/>
    </location>
</feature>
<dbReference type="InterPro" id="IPR011701">
    <property type="entry name" value="MFS"/>
</dbReference>
<dbReference type="Pfam" id="PF07690">
    <property type="entry name" value="MFS_1"/>
    <property type="match status" value="1"/>
</dbReference>
<dbReference type="Proteomes" id="UP000318681">
    <property type="component" value="Unassembled WGS sequence"/>
</dbReference>
<feature type="transmembrane region" description="Helical" evidence="6">
    <location>
        <begin position="184"/>
        <end position="204"/>
    </location>
</feature>
<dbReference type="EMBL" id="VNIM01000102">
    <property type="protein sequence ID" value="TVV70957.1"/>
    <property type="molecule type" value="Genomic_DNA"/>
</dbReference>
<dbReference type="GO" id="GO:0022857">
    <property type="term" value="F:transmembrane transporter activity"/>
    <property type="evidence" value="ECO:0007669"/>
    <property type="project" value="InterPro"/>
</dbReference>
<evidence type="ECO:0000256" key="3">
    <source>
        <dbReference type="ARBA" id="ARBA00022692"/>
    </source>
</evidence>
<evidence type="ECO:0000259" key="7">
    <source>
        <dbReference type="PROSITE" id="PS50850"/>
    </source>
</evidence>
<feature type="transmembrane region" description="Helical" evidence="6">
    <location>
        <begin position="243"/>
        <end position="263"/>
    </location>
</feature>
<dbReference type="InterPro" id="IPR020846">
    <property type="entry name" value="MFS_dom"/>
</dbReference>
<organism evidence="8 9">
    <name type="scientific">Alterirhizorhabdus solaris</name>
    <dbReference type="NCBI Taxonomy" id="2529389"/>
    <lineage>
        <taxon>Bacteria</taxon>
        <taxon>Pseudomonadati</taxon>
        <taxon>Pseudomonadota</taxon>
        <taxon>Alphaproteobacteria</taxon>
        <taxon>Sphingomonadales</taxon>
        <taxon>Rhizorhabdaceae</taxon>
        <taxon>Alterirhizorhabdus</taxon>
    </lineage>
</organism>
<keyword evidence="2" id="KW-0813">Transport</keyword>
<accession>A0A558QV69</accession>
<evidence type="ECO:0000313" key="9">
    <source>
        <dbReference type="Proteomes" id="UP000318681"/>
    </source>
</evidence>
<feature type="transmembrane region" description="Helical" evidence="6">
    <location>
        <begin position="341"/>
        <end position="363"/>
    </location>
</feature>
<feature type="transmembrane region" description="Helical" evidence="6">
    <location>
        <begin position="315"/>
        <end position="335"/>
    </location>
</feature>
<feature type="transmembrane region" description="Helical" evidence="6">
    <location>
        <begin position="148"/>
        <end position="172"/>
    </location>
</feature>
<feature type="transmembrane region" description="Helical" evidence="6">
    <location>
        <begin position="375"/>
        <end position="396"/>
    </location>
</feature>
<keyword evidence="3 6" id="KW-0812">Transmembrane</keyword>
<protein>
    <submittedName>
        <fullName evidence="8">MFS transporter</fullName>
    </submittedName>
</protein>
<evidence type="ECO:0000256" key="5">
    <source>
        <dbReference type="ARBA" id="ARBA00023136"/>
    </source>
</evidence>
<feature type="transmembrane region" description="Helical" evidence="6">
    <location>
        <begin position="87"/>
        <end position="105"/>
    </location>
</feature>
<feature type="transmembrane region" description="Helical" evidence="6">
    <location>
        <begin position="408"/>
        <end position="429"/>
    </location>
</feature>
<comment type="caution">
    <text evidence="8">The sequence shown here is derived from an EMBL/GenBank/DDBJ whole genome shotgun (WGS) entry which is preliminary data.</text>
</comment>
<dbReference type="PANTHER" id="PTHR23505:SF79">
    <property type="entry name" value="PROTEIN SPINSTER"/>
    <property type="match status" value="1"/>
</dbReference>
<name>A0A558QV69_9SPHN</name>
<dbReference type="InterPro" id="IPR036259">
    <property type="entry name" value="MFS_trans_sf"/>
</dbReference>
<evidence type="ECO:0000256" key="2">
    <source>
        <dbReference type="ARBA" id="ARBA00022448"/>
    </source>
</evidence>
<dbReference type="PANTHER" id="PTHR23505">
    <property type="entry name" value="SPINSTER"/>
    <property type="match status" value="1"/>
</dbReference>
<dbReference type="InterPro" id="IPR044770">
    <property type="entry name" value="MFS_spinster-like"/>
</dbReference>
<evidence type="ECO:0000313" key="8">
    <source>
        <dbReference type="EMBL" id="TVV70957.1"/>
    </source>
</evidence>
<dbReference type="PROSITE" id="PS50850">
    <property type="entry name" value="MFS"/>
    <property type="match status" value="1"/>
</dbReference>
<feature type="transmembrane region" description="Helical" evidence="6">
    <location>
        <begin position="16"/>
        <end position="33"/>
    </location>
</feature>
<feature type="transmembrane region" description="Helical" evidence="6">
    <location>
        <begin position="54"/>
        <end position="75"/>
    </location>
</feature>
<dbReference type="SUPFAM" id="SSF103473">
    <property type="entry name" value="MFS general substrate transporter"/>
    <property type="match status" value="1"/>
</dbReference>
<dbReference type="AlphaFoldDB" id="A0A558QV69"/>
<reference evidence="8 9" key="1">
    <citation type="submission" date="2019-07" db="EMBL/GenBank/DDBJ databases">
        <title>Sphingomonas solaris sp. nov., isolated from a solar panel from Boston, Massachusetts.</title>
        <authorList>
            <person name="Tanner K."/>
            <person name="Pascual J."/>
            <person name="Mancuso C."/>
            <person name="Pereto J."/>
            <person name="Khalil A."/>
            <person name="Vilanova C."/>
        </authorList>
    </citation>
    <scope>NUCLEOTIDE SEQUENCE [LARGE SCALE GENOMIC DNA]</scope>
    <source>
        <strain evidence="8 9">R4DWN</strain>
    </source>
</reference>
<comment type="subcellular location">
    <subcellularLocation>
        <location evidence="1">Membrane</location>
        <topology evidence="1">Multi-pass membrane protein</topology>
    </subcellularLocation>
</comment>
<dbReference type="OrthoDB" id="7400989at2"/>
<dbReference type="GO" id="GO:0016020">
    <property type="term" value="C:membrane"/>
    <property type="evidence" value="ECO:0007669"/>
    <property type="project" value="UniProtKB-SubCell"/>
</dbReference>
<evidence type="ECO:0000256" key="4">
    <source>
        <dbReference type="ARBA" id="ARBA00022989"/>
    </source>
</evidence>
<gene>
    <name evidence="8" type="ORF">FOY91_17905</name>
</gene>
<keyword evidence="4 6" id="KW-1133">Transmembrane helix</keyword>
<sequence length="444" mass="47151">MPAMTTTSAPAAGNRYAWYTLFVLIVAYTLSFIDRQILTLLVGPIRASLRISDFELSLLHGIAFALFYTVLGIPIGRLVDRRRRTTIVAIGIAVWSLMTATCGLTRSFGQLFLARIGVGVGEAALSPGAYSMLSDIFPARELPRAINIYTGAAYIGAGVATILGGTIITLMPPLDLPVVGRLEPWQAVFVSLGLPGLLVALWVLSLREPTRTGLHTGLHGATGNAQPSLRAVLRYIGDRRSAYGLLILGYSVAGIMWNGSMAWLPTFFIRVHGWSIAEAGLRYGLAVMIGGGFGVFFGGWLTVRLRTRGYLDSNIRIGLITLATAAPTGIAAMLVPSAGVALVLVTLFLFACSMPWGGAAAALQEITPNQMRGQVSAVYLFCLSLLGLGLGPAVVAGFTDRLFGDDAALPWSLALTILITAPVAALLLWRARKPYCAVLAAPAF</sequence>
<evidence type="ECO:0000256" key="1">
    <source>
        <dbReference type="ARBA" id="ARBA00004141"/>
    </source>
</evidence>
<proteinExistence type="predicted"/>
<feature type="domain" description="Major facilitator superfamily (MFS) profile" evidence="7">
    <location>
        <begin position="20"/>
        <end position="432"/>
    </location>
</feature>
<evidence type="ECO:0000256" key="6">
    <source>
        <dbReference type="SAM" id="Phobius"/>
    </source>
</evidence>
<keyword evidence="9" id="KW-1185">Reference proteome</keyword>